<feature type="transmembrane region" description="Helical" evidence="6">
    <location>
        <begin position="1218"/>
        <end position="1236"/>
    </location>
</feature>
<dbReference type="EMBL" id="JACYCD010000044">
    <property type="protein sequence ID" value="KAF8712256.1"/>
    <property type="molecule type" value="Genomic_DNA"/>
</dbReference>
<feature type="transmembrane region" description="Helical" evidence="6">
    <location>
        <begin position="957"/>
        <end position="981"/>
    </location>
</feature>
<feature type="transmembrane region" description="Helical" evidence="6">
    <location>
        <begin position="1192"/>
        <end position="1212"/>
    </location>
</feature>
<protein>
    <submittedName>
        <fullName evidence="7">Amino acid permease</fullName>
    </submittedName>
</protein>
<evidence type="ECO:0000256" key="3">
    <source>
        <dbReference type="ARBA" id="ARBA00022989"/>
    </source>
</evidence>
<comment type="caution">
    <text evidence="7">The sequence shown here is derived from an EMBL/GenBank/DDBJ whole genome shotgun (WGS) entry which is preliminary data.</text>
</comment>
<dbReference type="PANTHER" id="PTHR11785:SF512">
    <property type="entry name" value="SOBREMESA, ISOFORM B"/>
    <property type="match status" value="1"/>
</dbReference>
<organism evidence="7 8">
    <name type="scientific">Rhizoctonia solani</name>
    <dbReference type="NCBI Taxonomy" id="456999"/>
    <lineage>
        <taxon>Eukaryota</taxon>
        <taxon>Fungi</taxon>
        <taxon>Dikarya</taxon>
        <taxon>Basidiomycota</taxon>
        <taxon>Agaricomycotina</taxon>
        <taxon>Agaricomycetes</taxon>
        <taxon>Cantharellales</taxon>
        <taxon>Ceratobasidiaceae</taxon>
        <taxon>Rhizoctonia</taxon>
    </lineage>
</organism>
<dbReference type="InterPro" id="IPR002293">
    <property type="entry name" value="AA/rel_permease1"/>
</dbReference>
<dbReference type="InterPro" id="IPR050598">
    <property type="entry name" value="AminoAcid_Transporter"/>
</dbReference>
<feature type="transmembrane region" description="Helical" evidence="6">
    <location>
        <begin position="1083"/>
        <end position="1111"/>
    </location>
</feature>
<evidence type="ECO:0000256" key="5">
    <source>
        <dbReference type="SAM" id="MobiDB-lite"/>
    </source>
</evidence>
<gene>
    <name evidence="7" type="ORF">RHS03_01245</name>
</gene>
<dbReference type="Pfam" id="PF13520">
    <property type="entry name" value="AA_permease_2"/>
    <property type="match status" value="1"/>
</dbReference>
<feature type="non-terminal residue" evidence="7">
    <location>
        <position position="1387"/>
    </location>
</feature>
<feature type="transmembrane region" description="Helical" evidence="6">
    <location>
        <begin position="1159"/>
        <end position="1180"/>
    </location>
</feature>
<accession>A0A8H7I296</accession>
<name>A0A8H7I296_9AGAM</name>
<keyword evidence="4 6" id="KW-0472">Membrane</keyword>
<feature type="transmembrane region" description="Helical" evidence="6">
    <location>
        <begin position="893"/>
        <end position="920"/>
    </location>
</feature>
<feature type="region of interest" description="Disordered" evidence="5">
    <location>
        <begin position="685"/>
        <end position="710"/>
    </location>
</feature>
<feature type="transmembrane region" description="Helical" evidence="6">
    <location>
        <begin position="841"/>
        <end position="864"/>
    </location>
</feature>
<evidence type="ECO:0000256" key="1">
    <source>
        <dbReference type="ARBA" id="ARBA00004141"/>
    </source>
</evidence>
<feature type="transmembrane region" description="Helical" evidence="6">
    <location>
        <begin position="1035"/>
        <end position="1057"/>
    </location>
</feature>
<evidence type="ECO:0000256" key="4">
    <source>
        <dbReference type="ARBA" id="ARBA00023136"/>
    </source>
</evidence>
<dbReference type="GO" id="GO:0016020">
    <property type="term" value="C:membrane"/>
    <property type="evidence" value="ECO:0007669"/>
    <property type="project" value="UniProtKB-SubCell"/>
</dbReference>
<dbReference type="PANTHER" id="PTHR11785">
    <property type="entry name" value="AMINO ACID TRANSPORTER"/>
    <property type="match status" value="1"/>
</dbReference>
<dbReference type="Gene3D" id="1.20.1740.10">
    <property type="entry name" value="Amino acid/polyamine transporter I"/>
    <property type="match status" value="1"/>
</dbReference>
<keyword evidence="3 6" id="KW-1133">Transmembrane helix</keyword>
<keyword evidence="2 6" id="KW-0812">Transmembrane</keyword>
<dbReference type="Proteomes" id="UP000602905">
    <property type="component" value="Unassembled WGS sequence"/>
</dbReference>
<feature type="transmembrane region" description="Helical" evidence="6">
    <location>
        <begin position="932"/>
        <end position="950"/>
    </location>
</feature>
<reference evidence="7" key="1">
    <citation type="submission" date="2020-09" db="EMBL/GenBank/DDBJ databases">
        <title>Comparative genome analyses of four rice-infecting Rhizoctonia solani isolates reveal extensive enrichment of homogalacturonan modification genes.</title>
        <authorList>
            <person name="Lee D.-Y."/>
            <person name="Jeon J."/>
            <person name="Kim K.-T."/>
            <person name="Cheong K."/>
            <person name="Song H."/>
            <person name="Choi G."/>
            <person name="Ko J."/>
            <person name="Opiyo S.O."/>
            <person name="Zuo S."/>
            <person name="Madhav S."/>
            <person name="Lee Y.-H."/>
            <person name="Wang G.-L."/>
        </authorList>
    </citation>
    <scope>NUCLEOTIDE SEQUENCE</scope>
    <source>
        <strain evidence="7">AG1-IA WGL</strain>
    </source>
</reference>
<proteinExistence type="predicted"/>
<evidence type="ECO:0000256" key="6">
    <source>
        <dbReference type="SAM" id="Phobius"/>
    </source>
</evidence>
<sequence>MASTNKSSTVLGAIDNLLLRVGAALPSSDPQDMHAYATRAPSQQFLREILDVTQSVSNALVTMLPVSDSKIISLLKEHATHDQVVFERQDLSQRAGELLPDQGHHWVEDIPLDPKLRPDFILSRAEIWAKSAKMEVYQSDENGQNTLTCAGSAVVLDLTFEKSVAGADHHSIRLVSLKSSYPTTSESAPVTQPPNTVEDLLGADITAYINEVTREGADATKAAQLAWRVMAHIRYIMLLDSQAAQEAKNGGTGARWFAEVGILSPKVIDLACQEAAGLASQLGAPKAPLDIFLRRAHAFPLINLNSPSISFLIGMTPISYLSLLKASTNHVEGPPSDPQPNIDIPNNLLRRFVAQHPTPPGITTCNLIVVSGNQSNSEPTHPTPPRVPYFPLLGVSSMPSQSHAFPLPDGDSSWVLDFGAKGLVMRRSAMQALVQALGHVGDIDVTLSGMGFMNLGMGLISGENPGWVSMLLQKRSRIITEHLYTTQTSPNRLYPPIHLTLRVPNEAGFVLGRVRVRNMAEVWTILEIVREQCWLNNTISSYVWEETPQHTDTLEAPGLENLLSGKFLSIPTQMNISTGSAPLSLLLQFPVPCKGGVPSVVQLMASYDPTAPRGTRIQFGALDSKLPVTETLGQFEDQVDEVVRRAGPLAAVGWLHAQLKASLRSAPMRLFNRVEVPSVERSLPEGARQLMESRDSETLSEWPPSDEKAPRKAFSLAPDMLSVYFDHQGPRDEPASVTVEEVETRLLPHFSESHFETATRRPRTRENRDLKITSSPSRFTHIGNGWELSNWGSVSCLELTPGQMLQAHARINKPERQMGQFRSSSLSGNGIVGSAFYTFPAMAAVASIFSPISLLVACLIMTIYRPILLELGSAFRLNGTNYVYLLQSSGRTLAAIGATTTLIDAVAASVVSAAAAGAYVKGEFPEIPATDHTIGIYLLVLIALFALFTLRESGKLTLVITIIHMVVMAVLMVGSTIAWTHTGTDMIRHNWELRPTGVARIARSIYIGVCVGITGFECSPGYIQSIKPGSYGQALRNLLIMSLILNVPLVLLVYALLPNEVIMKTDNLLAVLAEVSLGKPMRVVIVVDCLLVFSVGIFAGVVTGCNLVEALARERVLPQLFLHPLPAMEATYLPVILFVVISIAVYFSSAFSLSTVSTMVSAAFVSTMLLYSTSCLLLKFSLDRLPRAYKSSMWTAVLGIIVMLAILIGNIIQDPRTLGLFAICFTLTLLGILLPSSRLKVARIMLWAMDQTKMFRGWKLDRLVVRWMKHFRKHPVVFWVKDEHINHLMRAVTYIQDNEITDRVIVAHAYTDGMIVLELQANIRLLEELFPSVTIDLVFVRGSFSPVIVEAISEALSVPRSRMFMSCPGKSHPWQIGDYRGVRLIRF</sequence>
<evidence type="ECO:0000256" key="2">
    <source>
        <dbReference type="ARBA" id="ARBA00022692"/>
    </source>
</evidence>
<dbReference type="GO" id="GO:0015179">
    <property type="term" value="F:L-amino acid transmembrane transporter activity"/>
    <property type="evidence" value="ECO:0007669"/>
    <property type="project" value="TreeGrafter"/>
</dbReference>
<evidence type="ECO:0000313" key="8">
    <source>
        <dbReference type="Proteomes" id="UP000602905"/>
    </source>
</evidence>
<dbReference type="OrthoDB" id="544685at2759"/>
<comment type="subcellular location">
    <subcellularLocation>
        <location evidence="1">Membrane</location>
        <topology evidence="1">Multi-pass membrane protein</topology>
    </subcellularLocation>
</comment>
<feature type="transmembrane region" description="Helical" evidence="6">
    <location>
        <begin position="1132"/>
        <end position="1153"/>
    </location>
</feature>
<evidence type="ECO:0000313" key="7">
    <source>
        <dbReference type="EMBL" id="KAF8712256.1"/>
    </source>
</evidence>